<feature type="compositionally biased region" description="Low complexity" evidence="1">
    <location>
        <begin position="439"/>
        <end position="448"/>
    </location>
</feature>
<organism evidence="2 3">
    <name type="scientific">Musca domestica</name>
    <name type="common">House fly</name>
    <dbReference type="NCBI Taxonomy" id="7370"/>
    <lineage>
        <taxon>Eukaryota</taxon>
        <taxon>Metazoa</taxon>
        <taxon>Ecdysozoa</taxon>
        <taxon>Arthropoda</taxon>
        <taxon>Hexapoda</taxon>
        <taxon>Insecta</taxon>
        <taxon>Pterygota</taxon>
        <taxon>Neoptera</taxon>
        <taxon>Endopterygota</taxon>
        <taxon>Diptera</taxon>
        <taxon>Brachycera</taxon>
        <taxon>Muscomorpha</taxon>
        <taxon>Muscoidea</taxon>
        <taxon>Muscidae</taxon>
        <taxon>Musca</taxon>
    </lineage>
</organism>
<feature type="region of interest" description="Disordered" evidence="1">
    <location>
        <begin position="30"/>
        <end position="134"/>
    </location>
</feature>
<name>A0A9J7DEU4_MUSDO</name>
<dbReference type="AlphaFoldDB" id="A0A9J7DEU4"/>
<sequence>MAYESLMYPAYAPGLGSRPRLQSIHPFRQLISSGSHPNGAWTGGGGGGGPGHSGYGHDPPEYDYHSGPPAPSGGSYSYHSTAGTGYGVPPPAPHPHPHPHPPVHPLTGGTGYDYGGGGGGGKKKGGGGKKSRSGTSTITALTLLSFFFFVNLLQGCIKEHMDSMNPTVMVMTTDIRRSSLNKMGDMNSREQHSVSPGVVATGGANLVMQPADMLASAALNSATVMEAMKPYVNLQSPYSGVTNKPLDVMASQPHQQPPPGPGVMHYQPQNMEQPQVSYARPPLYDPHQPDVYEQRPSYGPPPGPVSQNPQYGNPGRPSNHEPPPPYQQQPPIYMGSPMEHATHHHGYDNGNNDYHSPPPTSPPPLYSTPRNPFYDQPNPQSNHNSYKGVYVASQHSSDNGYQKYPPQKYPPQKYQEEEAAPLPGDSYYHSQNQGPVPWSSSQSSSSVVSGPIRRATIVSISPTIKWVSVPSNIDDHTDFEHSASEAEEIRRSSRYDELSFNDKP</sequence>
<dbReference type="OrthoDB" id="7744547at2759"/>
<feature type="compositionally biased region" description="Low complexity" evidence="1">
    <location>
        <begin position="401"/>
        <end position="413"/>
    </location>
</feature>
<reference evidence="3" key="1">
    <citation type="submission" date="2025-08" db="UniProtKB">
        <authorList>
            <consortium name="RefSeq"/>
        </authorList>
    </citation>
    <scope>IDENTIFICATION</scope>
    <source>
        <strain evidence="3">Aabys</strain>
        <tissue evidence="3">Whole body</tissue>
    </source>
</reference>
<feature type="compositionally biased region" description="Basic residues" evidence="1">
    <location>
        <begin position="121"/>
        <end position="132"/>
    </location>
</feature>
<evidence type="ECO:0000313" key="3">
    <source>
        <dbReference type="RefSeq" id="XP_019890602.1"/>
    </source>
</evidence>
<gene>
    <name evidence="3" type="primary">LOC109611781</name>
</gene>
<dbReference type="RefSeq" id="XP_019890602.1">
    <property type="nucleotide sequence ID" value="XM_020035043.1"/>
</dbReference>
<dbReference type="GeneID" id="109611781"/>
<proteinExistence type="predicted"/>
<dbReference type="GO" id="GO:0000428">
    <property type="term" value="C:DNA-directed RNA polymerase complex"/>
    <property type="evidence" value="ECO:0007669"/>
    <property type="project" value="UniProtKB-KW"/>
</dbReference>
<evidence type="ECO:0000313" key="2">
    <source>
        <dbReference type="Proteomes" id="UP001652621"/>
    </source>
</evidence>
<feature type="region of interest" description="Disordered" evidence="1">
    <location>
        <begin position="243"/>
        <end position="448"/>
    </location>
</feature>
<feature type="region of interest" description="Disordered" evidence="1">
    <location>
        <begin position="470"/>
        <end position="504"/>
    </location>
</feature>
<dbReference type="Proteomes" id="UP001652621">
    <property type="component" value="Unplaced"/>
</dbReference>
<feature type="compositionally biased region" description="Polar residues" evidence="1">
    <location>
        <begin position="267"/>
        <end position="276"/>
    </location>
</feature>
<keyword evidence="2" id="KW-1185">Reference proteome</keyword>
<dbReference type="VEuPathDB" id="VectorBase:MDOMA2_014030"/>
<feature type="compositionally biased region" description="Gly residues" evidence="1">
    <location>
        <begin position="41"/>
        <end position="54"/>
    </location>
</feature>
<feature type="compositionally biased region" description="Pro residues" evidence="1">
    <location>
        <begin position="356"/>
        <end position="366"/>
    </location>
</feature>
<accession>A0A9J7DEU4</accession>
<evidence type="ECO:0000256" key="1">
    <source>
        <dbReference type="SAM" id="MobiDB-lite"/>
    </source>
</evidence>
<feature type="compositionally biased region" description="Gly residues" evidence="1">
    <location>
        <begin position="108"/>
        <end position="120"/>
    </location>
</feature>
<protein>
    <submittedName>
        <fullName evidence="3">Uncharacterized protein LOC109611781</fullName>
    </submittedName>
</protein>
<dbReference type="KEGG" id="mde:109611781"/>
<feature type="compositionally biased region" description="Basic and acidic residues" evidence="1">
    <location>
        <begin position="473"/>
        <end position="504"/>
    </location>
</feature>